<accession>A0A2G9YDL5</accession>
<name>A0A2G9YDL5_9BACT</name>
<dbReference type="Gene3D" id="1.10.10.10">
    <property type="entry name" value="Winged helix-like DNA-binding domain superfamily/Winged helix DNA-binding domain"/>
    <property type="match status" value="1"/>
</dbReference>
<protein>
    <recommendedName>
        <fullName evidence="1">HTH arsR-type domain-containing protein</fullName>
    </recommendedName>
</protein>
<dbReference type="GO" id="GO:0003700">
    <property type="term" value="F:DNA-binding transcription factor activity"/>
    <property type="evidence" value="ECO:0007669"/>
    <property type="project" value="InterPro"/>
</dbReference>
<dbReference type="SUPFAM" id="SSF46785">
    <property type="entry name" value="Winged helix' DNA-binding domain"/>
    <property type="match status" value="1"/>
</dbReference>
<dbReference type="PROSITE" id="PS50987">
    <property type="entry name" value="HTH_ARSR_2"/>
    <property type="match status" value="1"/>
</dbReference>
<dbReference type="InterPro" id="IPR001845">
    <property type="entry name" value="HTH_ArsR_DNA-bd_dom"/>
</dbReference>
<dbReference type="SUPFAM" id="SSF81301">
    <property type="entry name" value="Nucleotidyltransferase"/>
    <property type="match status" value="1"/>
</dbReference>
<dbReference type="CDD" id="cd05403">
    <property type="entry name" value="NT_KNTase_like"/>
    <property type="match status" value="1"/>
</dbReference>
<feature type="domain" description="HTH arsR-type" evidence="1">
    <location>
        <begin position="1"/>
        <end position="100"/>
    </location>
</feature>
<dbReference type="InterPro" id="IPR043519">
    <property type="entry name" value="NT_sf"/>
</dbReference>
<reference evidence="2 3" key="1">
    <citation type="submission" date="2017-09" db="EMBL/GenBank/DDBJ databases">
        <title>Depth-based differentiation of microbial function through sediment-hosted aquifers and enrichment of novel symbionts in the deep terrestrial subsurface.</title>
        <authorList>
            <person name="Probst A.J."/>
            <person name="Ladd B."/>
            <person name="Jarett J.K."/>
            <person name="Geller-Mcgrath D.E."/>
            <person name="Sieber C.M."/>
            <person name="Emerson J.B."/>
            <person name="Anantharaman K."/>
            <person name="Thomas B.C."/>
            <person name="Malmstrom R."/>
            <person name="Stieglmeier M."/>
            <person name="Klingl A."/>
            <person name="Woyke T."/>
            <person name="Ryan C.M."/>
            <person name="Banfield J.F."/>
        </authorList>
    </citation>
    <scope>NUCLEOTIDE SEQUENCE [LARGE SCALE GENOMIC DNA]</scope>
    <source>
        <strain evidence="2">CG23_combo_of_CG06-09_8_20_14_all_37_13</strain>
    </source>
</reference>
<dbReference type="AlphaFoldDB" id="A0A2G9YDL5"/>
<dbReference type="Pfam" id="PF03962">
    <property type="entry name" value="Mnd1"/>
    <property type="match status" value="1"/>
</dbReference>
<dbReference type="InterPro" id="IPR040453">
    <property type="entry name" value="Mnd1_HTH"/>
</dbReference>
<dbReference type="CDD" id="cd00090">
    <property type="entry name" value="HTH_ARSR"/>
    <property type="match status" value="1"/>
</dbReference>
<dbReference type="Proteomes" id="UP000231480">
    <property type="component" value="Unassembled WGS sequence"/>
</dbReference>
<proteinExistence type="predicted"/>
<gene>
    <name evidence="2" type="ORF">COX44_00555</name>
</gene>
<dbReference type="InterPro" id="IPR041633">
    <property type="entry name" value="Polbeta"/>
</dbReference>
<evidence type="ECO:0000313" key="3">
    <source>
        <dbReference type="Proteomes" id="UP000231480"/>
    </source>
</evidence>
<comment type="caution">
    <text evidence="2">The sequence shown here is derived from an EMBL/GenBank/DDBJ whole genome shotgun (WGS) entry which is preliminary data.</text>
</comment>
<dbReference type="EMBL" id="PCRH01000014">
    <property type="protein sequence ID" value="PIP17318.1"/>
    <property type="molecule type" value="Genomic_DNA"/>
</dbReference>
<dbReference type="Pfam" id="PF18765">
    <property type="entry name" value="Polbeta"/>
    <property type="match status" value="1"/>
</dbReference>
<evidence type="ECO:0000259" key="1">
    <source>
        <dbReference type="PROSITE" id="PS50987"/>
    </source>
</evidence>
<evidence type="ECO:0000313" key="2">
    <source>
        <dbReference type="EMBL" id="PIP17318.1"/>
    </source>
</evidence>
<organism evidence="2 3">
    <name type="scientific">Candidatus Portnoybacteria bacterium CG23_combo_of_CG06-09_8_20_14_all_37_13</name>
    <dbReference type="NCBI Taxonomy" id="1974819"/>
    <lineage>
        <taxon>Bacteria</taxon>
        <taxon>Candidatus Portnoyibacteriota</taxon>
    </lineage>
</organism>
<sequence>MNQIKKYLTVTSHQKVLSFLLNHPSRSYMEKEIAKAAKVSKSAVNEALKELAKDKLILQEKRGRMSFYSVDLNDPLIRRLKSTENVSLLMPLVEQLKKISQKIILFGSFAEGTDIEDSDIDLFVLSNQPESAQRIIQKSSLSEKIQPVIKKQVEFIGLDKKKPLFYQEIEKGIILWEAK</sequence>
<dbReference type="Gene3D" id="3.30.460.10">
    <property type="entry name" value="Beta Polymerase, domain 2"/>
    <property type="match status" value="1"/>
</dbReference>
<dbReference type="InterPro" id="IPR036388">
    <property type="entry name" value="WH-like_DNA-bd_sf"/>
</dbReference>
<dbReference type="InterPro" id="IPR036390">
    <property type="entry name" value="WH_DNA-bd_sf"/>
</dbReference>
<dbReference type="InterPro" id="IPR011991">
    <property type="entry name" value="ArsR-like_HTH"/>
</dbReference>